<dbReference type="KEGG" id="nvi:116415996"/>
<feature type="region of interest" description="Disordered" evidence="1">
    <location>
        <begin position="290"/>
        <end position="314"/>
    </location>
</feature>
<evidence type="ECO:0000313" key="3">
    <source>
        <dbReference type="Proteomes" id="UP000002358"/>
    </source>
</evidence>
<feature type="region of interest" description="Disordered" evidence="1">
    <location>
        <begin position="44"/>
        <end position="105"/>
    </location>
</feature>
<evidence type="ECO:0000256" key="1">
    <source>
        <dbReference type="SAM" id="MobiDB-lite"/>
    </source>
</evidence>
<dbReference type="InParanoid" id="A0A7M7T6K4"/>
<dbReference type="OrthoDB" id="7555353at2759"/>
<feature type="compositionally biased region" description="Low complexity" evidence="1">
    <location>
        <begin position="94"/>
        <end position="104"/>
    </location>
</feature>
<protein>
    <submittedName>
        <fullName evidence="2">Uncharacterized protein</fullName>
    </submittedName>
</protein>
<organism evidence="2 3">
    <name type="scientific">Nasonia vitripennis</name>
    <name type="common">Parasitic wasp</name>
    <dbReference type="NCBI Taxonomy" id="7425"/>
    <lineage>
        <taxon>Eukaryota</taxon>
        <taxon>Metazoa</taxon>
        <taxon>Ecdysozoa</taxon>
        <taxon>Arthropoda</taxon>
        <taxon>Hexapoda</taxon>
        <taxon>Insecta</taxon>
        <taxon>Pterygota</taxon>
        <taxon>Neoptera</taxon>
        <taxon>Endopterygota</taxon>
        <taxon>Hymenoptera</taxon>
        <taxon>Apocrita</taxon>
        <taxon>Proctotrupomorpha</taxon>
        <taxon>Chalcidoidea</taxon>
        <taxon>Pteromalidae</taxon>
        <taxon>Pteromalinae</taxon>
        <taxon>Nasonia</taxon>
    </lineage>
</organism>
<evidence type="ECO:0000313" key="2">
    <source>
        <dbReference type="EnsemblMetazoa" id="XP_031777959"/>
    </source>
</evidence>
<name>A0A7M7T6K4_NASVI</name>
<dbReference type="EnsemblMetazoa" id="XM_031922099">
    <property type="protein sequence ID" value="XP_031777959"/>
    <property type="gene ID" value="LOC116415996"/>
</dbReference>
<sequence length="314" mass="36245">MRKIESVVRELKEELKSGKEKMEAMEEKVESLESTVAELNERLTAATERQAETSAETGEERFDAGATEGARGSTWSLRSGTSMRSMRSGRSRARSGNSWGSGASDAFSGREVSLMKKMLYDKDRAERACNIVVKGLAEHMVELERLIGKKDEVKDWVEKLIEEKLGTEVKVETARIGGGRSRVDRVVIAKLRSEEEKRKVMKNKSKLRGTNIYIEHDLSYEEKRKQKEIKRWCMEKQRKGWNIRIGIGRVAIDGQWIRWEEEDRLKEIEAEDNKRQEKVTKQLEWMRENRKENRSVVTEGEIGGEKVDGEENFE</sequence>
<accession>A0A7M7T6K4</accession>
<dbReference type="Proteomes" id="UP000002358">
    <property type="component" value="Chromosome 1"/>
</dbReference>
<dbReference type="RefSeq" id="XP_031777959.1">
    <property type="nucleotide sequence ID" value="XM_031922099.1"/>
</dbReference>
<proteinExistence type="predicted"/>
<reference evidence="2" key="1">
    <citation type="submission" date="2021-01" db="UniProtKB">
        <authorList>
            <consortium name="EnsemblMetazoa"/>
        </authorList>
    </citation>
    <scope>IDENTIFICATION</scope>
</reference>
<dbReference type="SMR" id="A0A7M7T6K4"/>
<dbReference type="AlphaFoldDB" id="A0A7M7T6K4"/>
<feature type="compositionally biased region" description="Basic and acidic residues" evidence="1">
    <location>
        <begin position="303"/>
        <end position="314"/>
    </location>
</feature>
<keyword evidence="3" id="KW-1185">Reference proteome</keyword>
<feature type="compositionally biased region" description="Low complexity" evidence="1">
    <location>
        <begin position="76"/>
        <end position="86"/>
    </location>
</feature>
<dbReference type="GeneID" id="116415996"/>